<dbReference type="EC" id="3.4.11.-" evidence="17"/>
<evidence type="ECO:0000256" key="18">
    <source>
        <dbReference type="SAM" id="SignalP"/>
    </source>
</evidence>
<evidence type="ECO:0000259" key="21">
    <source>
        <dbReference type="Pfam" id="PF17900"/>
    </source>
</evidence>
<evidence type="ECO:0000256" key="7">
    <source>
        <dbReference type="ARBA" id="ARBA00022801"/>
    </source>
</evidence>
<evidence type="ECO:0000313" key="23">
    <source>
        <dbReference type="Proteomes" id="UP000694397"/>
    </source>
</evidence>
<dbReference type="Pfam" id="PF01433">
    <property type="entry name" value="Peptidase_M1"/>
    <property type="match status" value="1"/>
</dbReference>
<keyword evidence="10" id="KW-1133">Transmembrane helix</keyword>
<feature type="active site" description="Proton acceptor" evidence="14">
    <location>
        <position position="345"/>
    </location>
</feature>
<dbReference type="Proteomes" id="UP000694397">
    <property type="component" value="Chromosome 7"/>
</dbReference>
<dbReference type="GO" id="GO:0016020">
    <property type="term" value="C:membrane"/>
    <property type="evidence" value="ECO:0007669"/>
    <property type="project" value="UniProtKB-SubCell"/>
</dbReference>
<proteinExistence type="inferred from homology"/>
<keyword evidence="9" id="KW-0735">Signal-anchor</keyword>
<keyword evidence="7 17" id="KW-0378">Hydrolase</keyword>
<evidence type="ECO:0000256" key="3">
    <source>
        <dbReference type="ARBA" id="ARBA00022438"/>
    </source>
</evidence>
<dbReference type="Pfam" id="PF17900">
    <property type="entry name" value="Peptidase_M1_N"/>
    <property type="match status" value="1"/>
</dbReference>
<dbReference type="GO" id="GO:0005615">
    <property type="term" value="C:extracellular space"/>
    <property type="evidence" value="ECO:0007669"/>
    <property type="project" value="TreeGrafter"/>
</dbReference>
<dbReference type="InterPro" id="IPR050344">
    <property type="entry name" value="Peptidase_M1_aminopeptidases"/>
</dbReference>
<keyword evidence="12" id="KW-0472">Membrane</keyword>
<evidence type="ECO:0000313" key="22">
    <source>
        <dbReference type="Ensembl" id="ENSSFOP00015037361.2"/>
    </source>
</evidence>
<evidence type="ECO:0000256" key="13">
    <source>
        <dbReference type="ARBA" id="ARBA00023180"/>
    </source>
</evidence>
<dbReference type="OrthoDB" id="10031169at2759"/>
<name>A0A8C9SJE8_SCLFO</name>
<dbReference type="SUPFAM" id="SSF63737">
    <property type="entry name" value="Leukotriene A4 hydrolase N-terminal domain"/>
    <property type="match status" value="1"/>
</dbReference>
<dbReference type="InterPro" id="IPR034016">
    <property type="entry name" value="M1_APN-typ"/>
</dbReference>
<dbReference type="Gene3D" id="2.60.40.1910">
    <property type="match status" value="1"/>
</dbReference>
<dbReference type="GeneID" id="108926575"/>
<reference evidence="22" key="3">
    <citation type="submission" date="2025-09" db="UniProtKB">
        <authorList>
            <consortium name="Ensembl"/>
        </authorList>
    </citation>
    <scope>IDENTIFICATION</scope>
</reference>
<dbReference type="Gene3D" id="1.25.50.20">
    <property type="match status" value="1"/>
</dbReference>
<dbReference type="GO" id="GO:0005737">
    <property type="term" value="C:cytoplasm"/>
    <property type="evidence" value="ECO:0007669"/>
    <property type="project" value="TreeGrafter"/>
</dbReference>
<evidence type="ECO:0000256" key="1">
    <source>
        <dbReference type="ARBA" id="ARBA00004606"/>
    </source>
</evidence>
<feature type="site" description="Transition state stabilizer" evidence="16">
    <location>
        <position position="430"/>
    </location>
</feature>
<comment type="subcellular location">
    <subcellularLocation>
        <location evidence="1">Membrane</location>
        <topology evidence="1">Single-pass type II membrane protein</topology>
    </subcellularLocation>
</comment>
<keyword evidence="18" id="KW-0732">Signal</keyword>
<keyword evidence="5" id="KW-0812">Transmembrane</keyword>
<evidence type="ECO:0000259" key="20">
    <source>
        <dbReference type="Pfam" id="PF11838"/>
    </source>
</evidence>
<dbReference type="InterPro" id="IPR042097">
    <property type="entry name" value="Aminopeptidase_N-like_N_sf"/>
</dbReference>
<evidence type="ECO:0000256" key="12">
    <source>
        <dbReference type="ARBA" id="ARBA00023136"/>
    </source>
</evidence>
<keyword evidence="4 17" id="KW-0645">Protease</keyword>
<sequence>MDMWFSHYLLLSLSLVWECPMAEIFSQKFSKSSEPFPWNKSRLPNDIRPDHYFLYIHPELASETFMGRVQILVTVLNDTNMIVLHSKGLRVQSVILEDLTSILLEERKLALHMVESHSTEQLAFLSKTTLKTERKYQLSITYNSTMSSSFSGLYKASYLMPNGTTRTLVATHFEPTSARRVFPCFDEPSLKAVFSLVIVREREYITLSNMPKGSIKSRPDGLQEDHYLTSVKMSTYLVAFVVCDFSFSTAETKRGLKVSVFAPSHQINQTYYALTTAVRTLNFYEEYFQIPYPLPKIDLAAIPDFEAGAMENWGLLTFRETSLLYEQETDTLRSQLWVSLVTAHELAHQWFGNLVTMKWWNDLWLNEGFASYMEYTAVNQLEPSWKVENELLVVNVFRALERDSFITSHPISVSVSDAEQIRQMFDVVSYSKGASVIRMLRDFLTESVFISGIRYYLQQHRYGSTQQDDLWVALSQMALVVDRVVNVKALMDTWTTQRGYPIVSIKIQGTSIHLHQELFTKSPQNDTRSLWQIPFSFYTSNSSKAITHLMTSKEEVIILEHEASWIKANVNSTGFYRVFYEETALWALVAQLHREPNVFSGADRAGLLDDIFHLAGQGSVKHSAAFNLSLFLRNEKEFLPISVFLGHMTNMLVRFSFSRQPCTVRLLKEHVWSMLGKLALAQHWEDGGSPSDENKRARLLALASGGPSRATGRQALRLFHFWMAKDGNHPLPRTLRALIFRVGIRKGSHTEWNFLLKKYQQAVSSKEKLIMLKALCQTSCQKKRTWLLRAALRNDIIKTQDLAIVVEQLAYRPSSSELVWKFLQQNWDTLLKKFSLGSSYLSSTVTSITSKFNCLEKYNEVYDFFVIQKRLGHMSFVKLSLEMIQINKQWHATHARPIQAWLQKVYTKAFKAYHRCPKEVTYRFKWGATIRFHL</sequence>
<evidence type="ECO:0000256" key="15">
    <source>
        <dbReference type="PIRSR" id="PIRSR634016-3"/>
    </source>
</evidence>
<dbReference type="GeneTree" id="ENSGT00940000156946"/>
<evidence type="ECO:0000256" key="4">
    <source>
        <dbReference type="ARBA" id="ARBA00022670"/>
    </source>
</evidence>
<evidence type="ECO:0000256" key="2">
    <source>
        <dbReference type="ARBA" id="ARBA00010136"/>
    </source>
</evidence>
<feature type="domain" description="Aminopeptidase N-like N-terminal" evidence="21">
    <location>
        <begin position="49"/>
        <end position="237"/>
    </location>
</feature>
<keyword evidence="3 17" id="KW-0031">Aminopeptidase</keyword>
<dbReference type="GO" id="GO:0042277">
    <property type="term" value="F:peptide binding"/>
    <property type="evidence" value="ECO:0007669"/>
    <property type="project" value="TreeGrafter"/>
</dbReference>
<dbReference type="Pfam" id="PF11838">
    <property type="entry name" value="ERAP1_C"/>
    <property type="match status" value="1"/>
</dbReference>
<dbReference type="AlphaFoldDB" id="A0A8C9SJE8"/>
<evidence type="ECO:0000259" key="19">
    <source>
        <dbReference type="Pfam" id="PF01433"/>
    </source>
</evidence>
<dbReference type="CDD" id="cd09601">
    <property type="entry name" value="M1_APN-Q_like"/>
    <property type="match status" value="1"/>
</dbReference>
<evidence type="ECO:0000256" key="8">
    <source>
        <dbReference type="ARBA" id="ARBA00022833"/>
    </source>
</evidence>
<dbReference type="InterPro" id="IPR027268">
    <property type="entry name" value="Peptidase_M4/M1_CTD_sf"/>
</dbReference>
<dbReference type="PRINTS" id="PR00756">
    <property type="entry name" value="ALADIPTASE"/>
</dbReference>
<feature type="binding site" evidence="15">
    <location>
        <position position="344"/>
    </location>
    <ligand>
        <name>Zn(2+)</name>
        <dbReference type="ChEBI" id="CHEBI:29105"/>
        <note>catalytic</note>
    </ligand>
</feature>
<evidence type="ECO:0000256" key="9">
    <source>
        <dbReference type="ARBA" id="ARBA00022968"/>
    </source>
</evidence>
<dbReference type="Gene3D" id="1.10.390.10">
    <property type="entry name" value="Neutral Protease Domain 2"/>
    <property type="match status" value="1"/>
</dbReference>
<reference evidence="22" key="2">
    <citation type="submission" date="2025-08" db="UniProtKB">
        <authorList>
            <consortium name="Ensembl"/>
        </authorList>
    </citation>
    <scope>IDENTIFICATION</scope>
</reference>
<dbReference type="GO" id="GO:0070006">
    <property type="term" value="F:metalloaminopeptidase activity"/>
    <property type="evidence" value="ECO:0007669"/>
    <property type="project" value="TreeGrafter"/>
</dbReference>
<dbReference type="GO" id="GO:0006508">
    <property type="term" value="P:proteolysis"/>
    <property type="evidence" value="ECO:0007669"/>
    <property type="project" value="UniProtKB-KW"/>
</dbReference>
<reference evidence="22 23" key="1">
    <citation type="submission" date="2019-04" db="EMBL/GenBank/DDBJ databases">
        <authorList>
            <consortium name="Wellcome Sanger Institute Data Sharing"/>
        </authorList>
    </citation>
    <scope>NUCLEOTIDE SEQUENCE [LARGE SCALE GENOMIC DNA]</scope>
</reference>
<feature type="binding site" evidence="15">
    <location>
        <position position="367"/>
    </location>
    <ligand>
        <name>Zn(2+)</name>
        <dbReference type="ChEBI" id="CHEBI:29105"/>
        <note>catalytic</note>
    </ligand>
</feature>
<feature type="binding site" evidence="15">
    <location>
        <position position="348"/>
    </location>
    <ligand>
        <name>Zn(2+)</name>
        <dbReference type="ChEBI" id="CHEBI:29105"/>
        <note>catalytic</note>
    </ligand>
</feature>
<protein>
    <recommendedName>
        <fullName evidence="17">Aminopeptidase</fullName>
        <ecNumber evidence="17">3.4.11.-</ecNumber>
    </recommendedName>
</protein>
<keyword evidence="11 17" id="KW-0482">Metalloprotease</keyword>
<evidence type="ECO:0000256" key="16">
    <source>
        <dbReference type="PIRSR" id="PIRSR634016-4"/>
    </source>
</evidence>
<dbReference type="InterPro" id="IPR014782">
    <property type="entry name" value="Peptidase_M1_dom"/>
</dbReference>
<organism evidence="22 23">
    <name type="scientific">Scleropages formosus</name>
    <name type="common">Asian bonytongue</name>
    <name type="synonym">Osteoglossum formosum</name>
    <dbReference type="NCBI Taxonomy" id="113540"/>
    <lineage>
        <taxon>Eukaryota</taxon>
        <taxon>Metazoa</taxon>
        <taxon>Chordata</taxon>
        <taxon>Craniata</taxon>
        <taxon>Vertebrata</taxon>
        <taxon>Euteleostomi</taxon>
        <taxon>Actinopterygii</taxon>
        <taxon>Neopterygii</taxon>
        <taxon>Teleostei</taxon>
        <taxon>Osteoglossocephala</taxon>
        <taxon>Osteoglossomorpha</taxon>
        <taxon>Osteoglossiformes</taxon>
        <taxon>Osteoglossidae</taxon>
        <taxon>Scleropages</taxon>
    </lineage>
</organism>
<evidence type="ECO:0000256" key="11">
    <source>
        <dbReference type="ARBA" id="ARBA00023049"/>
    </source>
</evidence>
<dbReference type="InterPro" id="IPR024571">
    <property type="entry name" value="ERAP1-like_C_dom"/>
</dbReference>
<gene>
    <name evidence="22" type="primary">LOC108926575</name>
</gene>
<dbReference type="GO" id="GO:0043171">
    <property type="term" value="P:peptide catabolic process"/>
    <property type="evidence" value="ECO:0007669"/>
    <property type="project" value="TreeGrafter"/>
</dbReference>
<dbReference type="PANTHER" id="PTHR11533">
    <property type="entry name" value="PROTEASE M1 ZINC METALLOPROTEASE"/>
    <property type="match status" value="1"/>
</dbReference>
<dbReference type="FunFam" id="1.10.390.10:FF:000006">
    <property type="entry name" value="Puromycin-sensitive aminopeptidase"/>
    <property type="match status" value="1"/>
</dbReference>
<dbReference type="InterPro" id="IPR001930">
    <property type="entry name" value="Peptidase_M1"/>
</dbReference>
<keyword evidence="8 15" id="KW-0862">Zinc</keyword>
<dbReference type="KEGG" id="sfm:108926575"/>
<dbReference type="GO" id="GO:0008270">
    <property type="term" value="F:zinc ion binding"/>
    <property type="evidence" value="ECO:0007669"/>
    <property type="project" value="UniProtKB-UniRule"/>
</dbReference>
<comment type="similarity">
    <text evidence="2 17">Belongs to the peptidase M1 family.</text>
</comment>
<evidence type="ECO:0000256" key="14">
    <source>
        <dbReference type="PIRSR" id="PIRSR634016-1"/>
    </source>
</evidence>
<dbReference type="FunFam" id="1.25.50.20:FF:000003">
    <property type="entry name" value="Leucyl-cystinyl aminopeptidase"/>
    <property type="match status" value="1"/>
</dbReference>
<dbReference type="PANTHER" id="PTHR11533:SF156">
    <property type="entry name" value="ENDOPLASMIC RETICULUM AMINOPEPTIDASE 1"/>
    <property type="match status" value="1"/>
</dbReference>
<dbReference type="FunFam" id="2.60.40.1730:FF:000001">
    <property type="entry name" value="Leucyl-cystinyl aminopeptidase"/>
    <property type="match status" value="1"/>
</dbReference>
<accession>A0A8C9SJE8</accession>
<dbReference type="RefSeq" id="XP_018594830.2">
    <property type="nucleotide sequence ID" value="XM_018739314.2"/>
</dbReference>
<evidence type="ECO:0000256" key="10">
    <source>
        <dbReference type="ARBA" id="ARBA00022989"/>
    </source>
</evidence>
<feature type="signal peptide" evidence="18">
    <location>
        <begin position="1"/>
        <end position="22"/>
    </location>
</feature>
<feature type="chain" id="PRO_5034613497" description="Aminopeptidase" evidence="18">
    <location>
        <begin position="23"/>
        <end position="934"/>
    </location>
</feature>
<evidence type="ECO:0000256" key="17">
    <source>
        <dbReference type="RuleBase" id="RU364040"/>
    </source>
</evidence>
<keyword evidence="23" id="KW-1185">Reference proteome</keyword>
<dbReference type="InterPro" id="IPR045357">
    <property type="entry name" value="Aminopeptidase_N-like_N"/>
</dbReference>
<dbReference type="SUPFAM" id="SSF55486">
    <property type="entry name" value="Metalloproteases ('zincins'), catalytic domain"/>
    <property type="match status" value="1"/>
</dbReference>
<dbReference type="Gene3D" id="2.60.40.1730">
    <property type="entry name" value="tricorn interacting facor f3 domain"/>
    <property type="match status" value="1"/>
</dbReference>
<evidence type="ECO:0000256" key="6">
    <source>
        <dbReference type="ARBA" id="ARBA00022723"/>
    </source>
</evidence>
<dbReference type="Ensembl" id="ENSSFOT00015037772.2">
    <property type="protein sequence ID" value="ENSSFOP00015037361.2"/>
    <property type="gene ID" value="ENSSFOG00015023779.2"/>
</dbReference>
<evidence type="ECO:0000256" key="5">
    <source>
        <dbReference type="ARBA" id="ARBA00022692"/>
    </source>
</evidence>
<feature type="domain" description="ERAP1-like C-terminal" evidence="20">
    <location>
        <begin position="565"/>
        <end position="881"/>
    </location>
</feature>
<feature type="domain" description="Peptidase M1 membrane alanine aminopeptidase" evidence="19">
    <location>
        <begin position="272"/>
        <end position="494"/>
    </location>
</feature>
<comment type="cofactor">
    <cofactor evidence="15 17">
        <name>Zn(2+)</name>
        <dbReference type="ChEBI" id="CHEBI:29105"/>
    </cofactor>
    <text evidence="15 17">Binds 1 zinc ion per subunit.</text>
</comment>
<keyword evidence="13" id="KW-0325">Glycoprotein</keyword>
<keyword evidence="6 15" id="KW-0479">Metal-binding</keyword>